<dbReference type="Proteomes" id="UP001302666">
    <property type="component" value="Chromosome"/>
</dbReference>
<keyword evidence="5" id="KW-1185">Reference proteome</keyword>
<dbReference type="Proteomes" id="UP000237718">
    <property type="component" value="Unassembled WGS sequence"/>
</dbReference>
<sequence>MALAGLFLGMIAGSTAASVGFFAFDLSVLVCLAIYSFVGAASVFGIAVLSYVLRNQSSDWTTSGSHETAAG</sequence>
<evidence type="ECO:0000313" key="2">
    <source>
        <dbReference type="EMBL" id="PRZ47493.1"/>
    </source>
</evidence>
<reference evidence="2 4" key="1">
    <citation type="submission" date="2018-03" db="EMBL/GenBank/DDBJ databases">
        <title>Genomic Encyclopedia of Archaeal and Bacterial Type Strains, Phase II (KMG-II): from individual species to whole genera.</title>
        <authorList>
            <person name="Goeker M."/>
        </authorList>
    </citation>
    <scope>NUCLEOTIDE SEQUENCE [LARGE SCALE GENOMIC DNA]</scope>
    <source>
        <strain evidence="2 4">DSM 25328</strain>
    </source>
</reference>
<evidence type="ECO:0000256" key="1">
    <source>
        <dbReference type="SAM" id="Phobius"/>
    </source>
</evidence>
<evidence type="ECO:0000313" key="5">
    <source>
        <dbReference type="Proteomes" id="UP001302666"/>
    </source>
</evidence>
<dbReference type="EMBL" id="PVUF01000006">
    <property type="protein sequence ID" value="PRZ47493.1"/>
    <property type="molecule type" value="Genomic_DNA"/>
</dbReference>
<dbReference type="AlphaFoldDB" id="A0A2T1AFX2"/>
<keyword evidence="1" id="KW-0812">Transmembrane</keyword>
<feature type="transmembrane region" description="Helical" evidence="1">
    <location>
        <begin position="26"/>
        <end position="53"/>
    </location>
</feature>
<reference evidence="3 5" key="2">
    <citation type="submission" date="2023-10" db="EMBL/GenBank/DDBJ databases">
        <title>Eight complete genome sequences of bacteria isolated from laboratory stock of Giant Kelp gametophytes.</title>
        <authorList>
            <person name="Tolentino B."/>
            <person name="Nuzhdin S."/>
        </authorList>
    </citation>
    <scope>NUCLEOTIDE SEQUENCE [LARGE SCALE GENOMIC DNA]</scope>
    <source>
        <strain evidence="3 5">LC.270.F.C4</strain>
    </source>
</reference>
<name>A0A2T1AFX2_TRISK</name>
<proteinExistence type="predicted"/>
<dbReference type="EMBL" id="CP136704">
    <property type="protein sequence ID" value="WOI33277.1"/>
    <property type="molecule type" value="Genomic_DNA"/>
</dbReference>
<gene>
    <name evidence="2" type="ORF">CLV89_10625</name>
    <name evidence="3" type="ORF">R1T40_20545</name>
</gene>
<evidence type="ECO:0000313" key="3">
    <source>
        <dbReference type="EMBL" id="WOI33277.1"/>
    </source>
</evidence>
<organism evidence="2 4">
    <name type="scientific">Tritonibacter scottomollicae</name>
    <name type="common">Epibacterium scottomollicae</name>
    <dbReference type="NCBI Taxonomy" id="483013"/>
    <lineage>
        <taxon>Bacteria</taxon>
        <taxon>Pseudomonadati</taxon>
        <taxon>Pseudomonadota</taxon>
        <taxon>Alphaproteobacteria</taxon>
        <taxon>Rhodobacterales</taxon>
        <taxon>Paracoccaceae</taxon>
        <taxon>Tritonibacter</taxon>
    </lineage>
</organism>
<dbReference type="RefSeq" id="WP_106163765.1">
    <property type="nucleotide sequence ID" value="NZ_CP136704.1"/>
</dbReference>
<evidence type="ECO:0000313" key="4">
    <source>
        <dbReference type="Proteomes" id="UP000237718"/>
    </source>
</evidence>
<keyword evidence="1" id="KW-1133">Transmembrane helix</keyword>
<accession>A0A2T1AFX2</accession>
<protein>
    <submittedName>
        <fullName evidence="2">Uncharacterized protein</fullName>
    </submittedName>
</protein>
<keyword evidence="1" id="KW-0472">Membrane</keyword>